<evidence type="ECO:0000313" key="1">
    <source>
        <dbReference type="EMBL" id="GBP25861.1"/>
    </source>
</evidence>
<evidence type="ECO:0000313" key="2">
    <source>
        <dbReference type="Proteomes" id="UP000299102"/>
    </source>
</evidence>
<dbReference type="Proteomes" id="UP000299102">
    <property type="component" value="Unassembled WGS sequence"/>
</dbReference>
<organism evidence="1 2">
    <name type="scientific">Eumeta variegata</name>
    <name type="common">Bagworm moth</name>
    <name type="synonym">Eumeta japonica</name>
    <dbReference type="NCBI Taxonomy" id="151549"/>
    <lineage>
        <taxon>Eukaryota</taxon>
        <taxon>Metazoa</taxon>
        <taxon>Ecdysozoa</taxon>
        <taxon>Arthropoda</taxon>
        <taxon>Hexapoda</taxon>
        <taxon>Insecta</taxon>
        <taxon>Pterygota</taxon>
        <taxon>Neoptera</taxon>
        <taxon>Endopterygota</taxon>
        <taxon>Lepidoptera</taxon>
        <taxon>Glossata</taxon>
        <taxon>Ditrysia</taxon>
        <taxon>Tineoidea</taxon>
        <taxon>Psychidae</taxon>
        <taxon>Oiketicinae</taxon>
        <taxon>Eumeta</taxon>
    </lineage>
</organism>
<accession>A0A4C1UHD5</accession>
<comment type="caution">
    <text evidence="1">The sequence shown here is derived from an EMBL/GenBank/DDBJ whole genome shotgun (WGS) entry which is preliminary data.</text>
</comment>
<dbReference type="AlphaFoldDB" id="A0A4C1UHD5"/>
<dbReference type="EMBL" id="BGZK01000173">
    <property type="protein sequence ID" value="GBP25861.1"/>
    <property type="molecule type" value="Genomic_DNA"/>
</dbReference>
<protein>
    <submittedName>
        <fullName evidence="1">Uncharacterized protein</fullName>
    </submittedName>
</protein>
<keyword evidence="2" id="KW-1185">Reference proteome</keyword>
<gene>
    <name evidence="1" type="ORF">EVAR_81742_1</name>
</gene>
<reference evidence="1 2" key="1">
    <citation type="journal article" date="2019" name="Commun. Biol.">
        <title>The bagworm genome reveals a unique fibroin gene that provides high tensile strength.</title>
        <authorList>
            <person name="Kono N."/>
            <person name="Nakamura H."/>
            <person name="Ohtoshi R."/>
            <person name="Tomita M."/>
            <person name="Numata K."/>
            <person name="Arakawa K."/>
        </authorList>
    </citation>
    <scope>NUCLEOTIDE SEQUENCE [LARGE SCALE GENOMIC DNA]</scope>
</reference>
<proteinExistence type="predicted"/>
<sequence length="84" mass="9283">MTVSNGWMVFFKGTRTTPTGAPPAAGPAAVQSFVKTPACVEADETAGRTYRWSILRIARAKFKDPFQRYRRTGKAFDVAARRVS</sequence>
<name>A0A4C1UHD5_EUMVA</name>